<gene>
    <name evidence="2" type="ORF">SAMN05421659_11761</name>
</gene>
<dbReference type="AlphaFoldDB" id="A0A1I0RKI8"/>
<feature type="transmembrane region" description="Helical" evidence="1">
    <location>
        <begin position="65"/>
        <end position="85"/>
    </location>
</feature>
<evidence type="ECO:0000313" key="2">
    <source>
        <dbReference type="EMBL" id="SEW41504.1"/>
    </source>
</evidence>
<feature type="transmembrane region" description="Helical" evidence="1">
    <location>
        <begin position="35"/>
        <end position="53"/>
    </location>
</feature>
<protein>
    <submittedName>
        <fullName evidence="2">Uncharacterized protein</fullName>
    </submittedName>
</protein>
<dbReference type="OrthoDB" id="3194859at2"/>
<keyword evidence="1" id="KW-0812">Transmembrane</keyword>
<name>A0A1I0RKI8_9FIRM</name>
<organism evidence="2 3">
    <name type="scientific">[Clostridium] fimetarium</name>
    <dbReference type="NCBI Taxonomy" id="99656"/>
    <lineage>
        <taxon>Bacteria</taxon>
        <taxon>Bacillati</taxon>
        <taxon>Bacillota</taxon>
        <taxon>Clostridia</taxon>
        <taxon>Lachnospirales</taxon>
        <taxon>Lachnospiraceae</taxon>
    </lineage>
</organism>
<dbReference type="RefSeq" id="WP_139197326.1">
    <property type="nucleotide sequence ID" value="NZ_FOJI01000017.1"/>
</dbReference>
<evidence type="ECO:0000313" key="3">
    <source>
        <dbReference type="Proteomes" id="UP000199701"/>
    </source>
</evidence>
<proteinExistence type="predicted"/>
<evidence type="ECO:0000256" key="1">
    <source>
        <dbReference type="SAM" id="Phobius"/>
    </source>
</evidence>
<dbReference type="STRING" id="99656.SAMN05421659_11761"/>
<keyword evidence="1" id="KW-1133">Transmembrane helix</keyword>
<dbReference type="EMBL" id="FOJI01000017">
    <property type="protein sequence ID" value="SEW41504.1"/>
    <property type="molecule type" value="Genomic_DNA"/>
</dbReference>
<reference evidence="2 3" key="1">
    <citation type="submission" date="2016-10" db="EMBL/GenBank/DDBJ databases">
        <authorList>
            <person name="de Groot N.N."/>
        </authorList>
    </citation>
    <scope>NUCLEOTIDE SEQUENCE [LARGE SCALE GENOMIC DNA]</scope>
    <source>
        <strain evidence="2 3">DSM 9179</strain>
    </source>
</reference>
<feature type="transmembrane region" description="Helical" evidence="1">
    <location>
        <begin position="105"/>
        <end position="127"/>
    </location>
</feature>
<dbReference type="Proteomes" id="UP000199701">
    <property type="component" value="Unassembled WGS sequence"/>
</dbReference>
<keyword evidence="1" id="KW-0472">Membrane</keyword>
<keyword evidence="3" id="KW-1185">Reference proteome</keyword>
<sequence>MAHGGLGSGIEYMLNADLMKAVFQVELGTINSSGLMISIIVLPIITSIAISMLQMTLAFYLNPIVSYVIIIAMYIFSAFYMKWFMIGNYLMMYRNEFVNQKGMHLGISLIVDVGVATISIVVGYIFFRRYDVLEKNNDI</sequence>
<accession>A0A1I0RKI8</accession>